<dbReference type="Proteomes" id="UP001596083">
    <property type="component" value="Unassembled WGS sequence"/>
</dbReference>
<proteinExistence type="predicted"/>
<dbReference type="SUPFAM" id="SSF46785">
    <property type="entry name" value="Winged helix' DNA-binding domain"/>
    <property type="match status" value="1"/>
</dbReference>
<name>A0ABW0Z987_9ACTN</name>
<gene>
    <name evidence="1" type="ORF">ACFP1Z_32940</name>
</gene>
<reference evidence="2" key="1">
    <citation type="journal article" date="2019" name="Int. J. Syst. Evol. Microbiol.">
        <title>The Global Catalogue of Microorganisms (GCM) 10K type strain sequencing project: providing services to taxonomists for standard genome sequencing and annotation.</title>
        <authorList>
            <consortium name="The Broad Institute Genomics Platform"/>
            <consortium name="The Broad Institute Genome Sequencing Center for Infectious Disease"/>
            <person name="Wu L."/>
            <person name="Ma J."/>
        </authorList>
    </citation>
    <scope>NUCLEOTIDE SEQUENCE [LARGE SCALE GENOMIC DNA]</scope>
    <source>
        <strain evidence="2">CGMCC 4.7304</strain>
    </source>
</reference>
<organism evidence="1 2">
    <name type="scientific">Streptomyces gamaensis</name>
    <dbReference type="NCBI Taxonomy" id="1763542"/>
    <lineage>
        <taxon>Bacteria</taxon>
        <taxon>Bacillati</taxon>
        <taxon>Actinomycetota</taxon>
        <taxon>Actinomycetes</taxon>
        <taxon>Kitasatosporales</taxon>
        <taxon>Streptomycetaceae</taxon>
        <taxon>Streptomyces</taxon>
    </lineage>
</organism>
<dbReference type="InterPro" id="IPR036388">
    <property type="entry name" value="WH-like_DNA-bd_sf"/>
</dbReference>
<accession>A0ABW0Z987</accession>
<evidence type="ECO:0000313" key="2">
    <source>
        <dbReference type="Proteomes" id="UP001596083"/>
    </source>
</evidence>
<evidence type="ECO:0000313" key="1">
    <source>
        <dbReference type="EMBL" id="MFC5724962.1"/>
    </source>
</evidence>
<protein>
    <submittedName>
        <fullName evidence="1">MarR family winged helix-turn-helix transcriptional regulator</fullName>
    </submittedName>
</protein>
<dbReference type="Gene3D" id="1.10.10.10">
    <property type="entry name" value="Winged helix-like DNA-binding domain superfamily/Winged helix DNA-binding domain"/>
    <property type="match status" value="1"/>
</dbReference>
<keyword evidence="2" id="KW-1185">Reference proteome</keyword>
<dbReference type="EMBL" id="JBHSPB010000040">
    <property type="protein sequence ID" value="MFC5724962.1"/>
    <property type="molecule type" value="Genomic_DNA"/>
</dbReference>
<comment type="caution">
    <text evidence="1">The sequence shown here is derived from an EMBL/GenBank/DDBJ whole genome shotgun (WGS) entry which is preliminary data.</text>
</comment>
<dbReference type="InterPro" id="IPR036390">
    <property type="entry name" value="WH_DNA-bd_sf"/>
</dbReference>
<sequence>MPQPTEAFSYSHDDTGLIEQPIGYWSWAAHIAVVTHIRAGLAGFGLSQPQWWVLNQAAGDGRSREEITSILKGYLDVGDALQPDIDSLLERGLIAPGPTGLLRRTTEGEDLYVKARAKQREMRRTIHDGIDDEEFLTTMKVLQRMIHNTGGKAWHH</sequence>
<dbReference type="RefSeq" id="WP_390321639.1">
    <property type="nucleotide sequence ID" value="NZ_JBHSPB010000040.1"/>
</dbReference>